<dbReference type="EMBL" id="CM047741">
    <property type="protein sequence ID" value="KAJ0039299.1"/>
    <property type="molecule type" value="Genomic_DNA"/>
</dbReference>
<organism evidence="1 2">
    <name type="scientific">Pistacia integerrima</name>
    <dbReference type="NCBI Taxonomy" id="434235"/>
    <lineage>
        <taxon>Eukaryota</taxon>
        <taxon>Viridiplantae</taxon>
        <taxon>Streptophyta</taxon>
        <taxon>Embryophyta</taxon>
        <taxon>Tracheophyta</taxon>
        <taxon>Spermatophyta</taxon>
        <taxon>Magnoliopsida</taxon>
        <taxon>eudicotyledons</taxon>
        <taxon>Gunneridae</taxon>
        <taxon>Pentapetalae</taxon>
        <taxon>rosids</taxon>
        <taxon>malvids</taxon>
        <taxon>Sapindales</taxon>
        <taxon>Anacardiaceae</taxon>
        <taxon>Pistacia</taxon>
    </lineage>
</organism>
<proteinExistence type="predicted"/>
<evidence type="ECO:0000313" key="1">
    <source>
        <dbReference type="EMBL" id="KAJ0039299.1"/>
    </source>
</evidence>
<accession>A0ACC0YLU6</accession>
<keyword evidence="2" id="KW-1185">Reference proteome</keyword>
<dbReference type="Proteomes" id="UP001163603">
    <property type="component" value="Chromosome 6"/>
</dbReference>
<sequence length="10" mass="1162">MTRTTQPLSK</sequence>
<protein>
    <submittedName>
        <fullName evidence="1">Uncharacterized protein</fullName>
    </submittedName>
</protein>
<gene>
    <name evidence="1" type="ORF">Pint_22306</name>
</gene>
<name>A0ACC0YLU6_9ROSI</name>
<evidence type="ECO:0000313" key="2">
    <source>
        <dbReference type="Proteomes" id="UP001163603"/>
    </source>
</evidence>
<reference evidence="2" key="1">
    <citation type="journal article" date="2023" name="G3 (Bethesda)">
        <title>Genome assembly and association tests identify interacting loci associated with vigor, precocity, and sex in interspecific pistachio rootstocks.</title>
        <authorList>
            <person name="Palmer W."/>
            <person name="Jacygrad E."/>
            <person name="Sagayaradj S."/>
            <person name="Cavanaugh K."/>
            <person name="Han R."/>
            <person name="Bertier L."/>
            <person name="Beede B."/>
            <person name="Kafkas S."/>
            <person name="Golino D."/>
            <person name="Preece J."/>
            <person name="Michelmore R."/>
        </authorList>
    </citation>
    <scope>NUCLEOTIDE SEQUENCE [LARGE SCALE GENOMIC DNA]</scope>
</reference>
<comment type="caution">
    <text evidence="1">The sequence shown here is derived from an EMBL/GenBank/DDBJ whole genome shotgun (WGS) entry which is preliminary data.</text>
</comment>